<evidence type="ECO:0000313" key="2">
    <source>
        <dbReference type="Proteomes" id="UP001152888"/>
    </source>
</evidence>
<gene>
    <name evidence="1" type="ORF">ACAOBT_LOCUS20827</name>
</gene>
<comment type="caution">
    <text evidence="1">The sequence shown here is derived from an EMBL/GenBank/DDBJ whole genome shotgun (WGS) entry which is preliminary data.</text>
</comment>
<organism evidence="1 2">
    <name type="scientific">Acanthoscelides obtectus</name>
    <name type="common">Bean weevil</name>
    <name type="synonym">Bruchus obtectus</name>
    <dbReference type="NCBI Taxonomy" id="200917"/>
    <lineage>
        <taxon>Eukaryota</taxon>
        <taxon>Metazoa</taxon>
        <taxon>Ecdysozoa</taxon>
        <taxon>Arthropoda</taxon>
        <taxon>Hexapoda</taxon>
        <taxon>Insecta</taxon>
        <taxon>Pterygota</taxon>
        <taxon>Neoptera</taxon>
        <taxon>Endopterygota</taxon>
        <taxon>Coleoptera</taxon>
        <taxon>Polyphaga</taxon>
        <taxon>Cucujiformia</taxon>
        <taxon>Chrysomeloidea</taxon>
        <taxon>Chrysomelidae</taxon>
        <taxon>Bruchinae</taxon>
        <taxon>Bruchini</taxon>
        <taxon>Acanthoscelides</taxon>
    </lineage>
</organism>
<dbReference type="AlphaFoldDB" id="A0A9P0PSR1"/>
<dbReference type="EMBL" id="CAKOFQ010007142">
    <property type="protein sequence ID" value="CAH1992393.1"/>
    <property type="molecule type" value="Genomic_DNA"/>
</dbReference>
<evidence type="ECO:0000313" key="1">
    <source>
        <dbReference type="EMBL" id="CAH1992393.1"/>
    </source>
</evidence>
<accession>A0A9P0PSR1</accession>
<proteinExistence type="predicted"/>
<reference evidence="1" key="1">
    <citation type="submission" date="2022-03" db="EMBL/GenBank/DDBJ databases">
        <authorList>
            <person name="Sayadi A."/>
        </authorList>
    </citation>
    <scope>NUCLEOTIDE SEQUENCE</scope>
</reference>
<protein>
    <submittedName>
        <fullName evidence="1">Uncharacterized protein</fullName>
    </submittedName>
</protein>
<dbReference type="Proteomes" id="UP001152888">
    <property type="component" value="Unassembled WGS sequence"/>
</dbReference>
<name>A0A9P0PSR1_ACAOB</name>
<keyword evidence="2" id="KW-1185">Reference proteome</keyword>
<sequence>MAGKEVYTFRELENMSSDGLYALLESIPLDGESDEPSTVDWGDIHLKGEFDHQIIFSARTSEPITAKDSACVRGNMAADTLENPNHAEEL</sequence>